<keyword evidence="2" id="KW-0812">Transmembrane</keyword>
<feature type="compositionally biased region" description="Basic and acidic residues" evidence="1">
    <location>
        <begin position="262"/>
        <end position="273"/>
    </location>
</feature>
<sequence length="281" mass="31212">MAISWLRWFIRATILYGSVTYQEANGNKTQSRDCLHVDPAGNKYNLTSLRNTDGTARFHIKTKDGWTYSFNPCVSFKIGKTSKWVAAQIGYNIGHQRTERCLFDEETKLPMLEYKGDSQIKTSSVLLKCNKAKERPDFEVRSVSNPSRFVFSLTHKCGCPNVCLFKPNTPTEEPGLNNENWRIAAGSIGGLGIVIAICLIVWKLRGMNIPNPQVEEENLPILPDQENVNSFSSTSELSELTLGGASSLGRTSTGSSTNNDIKGIKEDPSDSKNKSNVKGRR</sequence>
<accession>A0A3M6TN30</accession>
<organism evidence="4 5">
    <name type="scientific">Pocillopora damicornis</name>
    <name type="common">Cauliflower coral</name>
    <name type="synonym">Millepora damicornis</name>
    <dbReference type="NCBI Taxonomy" id="46731"/>
    <lineage>
        <taxon>Eukaryota</taxon>
        <taxon>Metazoa</taxon>
        <taxon>Cnidaria</taxon>
        <taxon>Anthozoa</taxon>
        <taxon>Hexacorallia</taxon>
        <taxon>Scleractinia</taxon>
        <taxon>Astrocoeniina</taxon>
        <taxon>Pocilloporidae</taxon>
        <taxon>Pocillopora</taxon>
    </lineage>
</organism>
<dbReference type="GO" id="GO:0005802">
    <property type="term" value="C:trans-Golgi network"/>
    <property type="evidence" value="ECO:0007669"/>
    <property type="project" value="TreeGrafter"/>
</dbReference>
<name>A0A3M6TN30_POCDA</name>
<feature type="chain" id="PRO_5018178239" evidence="3">
    <location>
        <begin position="27"/>
        <end position="281"/>
    </location>
</feature>
<comment type="caution">
    <text evidence="4">The sequence shown here is derived from an EMBL/GenBank/DDBJ whole genome shotgun (WGS) entry which is preliminary data.</text>
</comment>
<dbReference type="Proteomes" id="UP000275408">
    <property type="component" value="Unassembled WGS sequence"/>
</dbReference>
<feature type="signal peptide" evidence="3">
    <location>
        <begin position="1"/>
        <end position="26"/>
    </location>
</feature>
<evidence type="ECO:0000256" key="3">
    <source>
        <dbReference type="SAM" id="SignalP"/>
    </source>
</evidence>
<evidence type="ECO:0000256" key="2">
    <source>
        <dbReference type="SAM" id="Phobius"/>
    </source>
</evidence>
<dbReference type="EMBL" id="RCHS01003282">
    <property type="protein sequence ID" value="RMX42780.1"/>
    <property type="molecule type" value="Genomic_DNA"/>
</dbReference>
<keyword evidence="2" id="KW-1133">Transmembrane helix</keyword>
<keyword evidence="5" id="KW-1185">Reference proteome</keyword>
<dbReference type="SUPFAM" id="SSF50911">
    <property type="entry name" value="Mannose 6-phosphate receptor domain"/>
    <property type="match status" value="1"/>
</dbReference>
<dbReference type="InterPro" id="IPR009011">
    <property type="entry name" value="Man6P_isomerase_rcpt-bd_dom_sf"/>
</dbReference>
<evidence type="ECO:0000313" key="4">
    <source>
        <dbReference type="EMBL" id="RMX42780.1"/>
    </source>
</evidence>
<evidence type="ECO:0000313" key="5">
    <source>
        <dbReference type="Proteomes" id="UP000275408"/>
    </source>
</evidence>
<dbReference type="PANTHER" id="PTHR15071">
    <property type="entry name" value="MANNOSE-6-PHOSPHATE RECEPTOR FAMILY MEMBER"/>
    <property type="match status" value="1"/>
</dbReference>
<feature type="region of interest" description="Disordered" evidence="1">
    <location>
        <begin position="242"/>
        <end position="281"/>
    </location>
</feature>
<dbReference type="GO" id="GO:0000139">
    <property type="term" value="C:Golgi membrane"/>
    <property type="evidence" value="ECO:0007669"/>
    <property type="project" value="UniProtKB-SubCell"/>
</dbReference>
<keyword evidence="2" id="KW-0472">Membrane</keyword>
<feature type="transmembrane region" description="Helical" evidence="2">
    <location>
        <begin position="181"/>
        <end position="202"/>
    </location>
</feature>
<keyword evidence="3" id="KW-0732">Signal</keyword>
<reference evidence="4 5" key="1">
    <citation type="journal article" date="2018" name="Sci. Rep.">
        <title>Comparative analysis of the Pocillopora damicornis genome highlights role of immune system in coral evolution.</title>
        <authorList>
            <person name="Cunning R."/>
            <person name="Bay R.A."/>
            <person name="Gillette P."/>
            <person name="Baker A.C."/>
            <person name="Traylor-Knowles N."/>
        </authorList>
    </citation>
    <scope>NUCLEOTIDE SEQUENCE [LARGE SCALE GENOMIC DNA]</scope>
    <source>
        <strain evidence="4">RSMAS</strain>
        <tissue evidence="4">Whole animal</tissue>
    </source>
</reference>
<evidence type="ECO:0000256" key="1">
    <source>
        <dbReference type="SAM" id="MobiDB-lite"/>
    </source>
</evidence>
<dbReference type="OrthoDB" id="5990337at2759"/>
<proteinExistence type="predicted"/>
<dbReference type="AlphaFoldDB" id="A0A3M6TN30"/>
<protein>
    <submittedName>
        <fullName evidence="4">Uncharacterized protein</fullName>
    </submittedName>
</protein>
<dbReference type="Gene3D" id="2.70.130.10">
    <property type="entry name" value="Mannose-6-phosphate receptor binding domain"/>
    <property type="match status" value="1"/>
</dbReference>
<dbReference type="PANTHER" id="PTHR15071:SF0">
    <property type="entry name" value="MANNOSE 6-PHOSPHATE RECEPTOR-LIKE PROTEIN 1"/>
    <property type="match status" value="1"/>
</dbReference>
<gene>
    <name evidence="4" type="ORF">pdam_00021912</name>
</gene>
<feature type="compositionally biased region" description="Low complexity" evidence="1">
    <location>
        <begin position="242"/>
        <end position="257"/>
    </location>
</feature>